<dbReference type="AlphaFoldDB" id="A0A1F5QBZ6"/>
<dbReference type="Proteomes" id="UP000177235">
    <property type="component" value="Unassembled WGS sequence"/>
</dbReference>
<dbReference type="Gene3D" id="3.40.50.2000">
    <property type="entry name" value="Glycogen Phosphorylase B"/>
    <property type="match status" value="2"/>
</dbReference>
<evidence type="ECO:0000313" key="6">
    <source>
        <dbReference type="EMBL" id="OGE99668.1"/>
    </source>
</evidence>
<feature type="domain" description="Glycosyltransferase subfamily 4-like N-terminal" evidence="5">
    <location>
        <begin position="16"/>
        <end position="178"/>
    </location>
</feature>
<evidence type="ECO:0000256" key="1">
    <source>
        <dbReference type="ARBA" id="ARBA00022676"/>
    </source>
</evidence>
<accession>A0A1F5QBZ6</accession>
<evidence type="ECO:0000313" key="7">
    <source>
        <dbReference type="Proteomes" id="UP000177235"/>
    </source>
</evidence>
<dbReference type="InterPro" id="IPR001296">
    <property type="entry name" value="Glyco_trans_1"/>
</dbReference>
<evidence type="ECO:0000256" key="3">
    <source>
        <dbReference type="SAM" id="Phobius"/>
    </source>
</evidence>
<dbReference type="PANTHER" id="PTHR12526:SF510">
    <property type="entry name" value="D-INOSITOL 3-PHOSPHATE GLYCOSYLTRANSFERASE"/>
    <property type="match status" value="1"/>
</dbReference>
<feature type="domain" description="Glycosyl transferase family 1" evidence="4">
    <location>
        <begin position="187"/>
        <end position="346"/>
    </location>
</feature>
<feature type="transmembrane region" description="Helical" evidence="3">
    <location>
        <begin position="90"/>
        <end position="107"/>
    </location>
</feature>
<evidence type="ECO:0000259" key="5">
    <source>
        <dbReference type="Pfam" id="PF13439"/>
    </source>
</evidence>
<evidence type="ECO:0000259" key="4">
    <source>
        <dbReference type="Pfam" id="PF00534"/>
    </source>
</evidence>
<name>A0A1F5QBZ6_9BACT</name>
<keyword evidence="3" id="KW-1133">Transmembrane helix</keyword>
<keyword evidence="3" id="KW-0472">Membrane</keyword>
<dbReference type="Pfam" id="PF00534">
    <property type="entry name" value="Glycos_transf_1"/>
    <property type="match status" value="1"/>
</dbReference>
<dbReference type="EMBL" id="MFFF01000018">
    <property type="protein sequence ID" value="OGE99668.1"/>
    <property type="molecule type" value="Genomic_DNA"/>
</dbReference>
<dbReference type="Pfam" id="PF13439">
    <property type="entry name" value="Glyco_transf_4"/>
    <property type="match status" value="1"/>
</dbReference>
<dbReference type="CDD" id="cd03801">
    <property type="entry name" value="GT4_PimA-like"/>
    <property type="match status" value="1"/>
</dbReference>
<keyword evidence="1" id="KW-0328">Glycosyltransferase</keyword>
<reference evidence="6 7" key="1">
    <citation type="journal article" date="2016" name="Nat. Commun.">
        <title>Thousands of microbial genomes shed light on interconnected biogeochemical processes in an aquifer system.</title>
        <authorList>
            <person name="Anantharaman K."/>
            <person name="Brown C.T."/>
            <person name="Hug L.A."/>
            <person name="Sharon I."/>
            <person name="Castelle C.J."/>
            <person name="Probst A.J."/>
            <person name="Thomas B.C."/>
            <person name="Singh A."/>
            <person name="Wilkins M.J."/>
            <person name="Karaoz U."/>
            <person name="Brodie E.L."/>
            <person name="Williams K.H."/>
            <person name="Hubbard S.S."/>
            <person name="Banfield J.F."/>
        </authorList>
    </citation>
    <scope>NUCLEOTIDE SEQUENCE [LARGE SCALE GENOMIC DNA]</scope>
</reference>
<evidence type="ECO:0008006" key="8">
    <source>
        <dbReference type="Google" id="ProtNLM"/>
    </source>
</evidence>
<organism evidence="6 7">
    <name type="scientific">Candidatus Doudnabacteria bacterium RIFCSPLOWO2_02_FULL_48_13</name>
    <dbReference type="NCBI Taxonomy" id="1817845"/>
    <lineage>
        <taxon>Bacteria</taxon>
        <taxon>Candidatus Doudnaibacteriota</taxon>
    </lineage>
</organism>
<dbReference type="GO" id="GO:0016757">
    <property type="term" value="F:glycosyltransferase activity"/>
    <property type="evidence" value="ECO:0007669"/>
    <property type="project" value="UniProtKB-KW"/>
</dbReference>
<dbReference type="PANTHER" id="PTHR12526">
    <property type="entry name" value="GLYCOSYLTRANSFERASE"/>
    <property type="match status" value="1"/>
</dbReference>
<sequence length="368" mass="41353">MKKRILIFSIAYEPLVGGAELAVRNITDRLSNFEFDLITCHFDKGYPDQEKIGNVNVYRVGFGNRIGRILYPLFAAHLARKLHRKNPYNLVWSIMAAYAGAAALLFLRGKPNLNFLLTLQEGDPIQHIHGRVRGFRKIWQRIFKRADYIQAISRFLADWARQEGSVCPIEVVPNGVDFKKFQIPSFRLKDGQEFIIVTASRLVPKNGVDILIRAVVKLQTTNYKLQILGVGPEEVKLKALAKKLGVSQRVHFLGNILQDEIPQYLSEADIFVRPSRSEGLGTAFLEAMAAGVPIIGTPVGGIPDFLTEGETGLFSKTDDPADLADKITILAEKPELRRKLSQNGKQLVMEKYSWGLVAEKMDKILRVL</sequence>
<dbReference type="SUPFAM" id="SSF53756">
    <property type="entry name" value="UDP-Glycosyltransferase/glycogen phosphorylase"/>
    <property type="match status" value="1"/>
</dbReference>
<gene>
    <name evidence="6" type="ORF">A3J05_00550</name>
</gene>
<comment type="caution">
    <text evidence="6">The sequence shown here is derived from an EMBL/GenBank/DDBJ whole genome shotgun (WGS) entry which is preliminary data.</text>
</comment>
<protein>
    <recommendedName>
        <fullName evidence="8">Glycosyl transferase family 1 domain-containing protein</fullName>
    </recommendedName>
</protein>
<dbReference type="InterPro" id="IPR028098">
    <property type="entry name" value="Glyco_trans_4-like_N"/>
</dbReference>
<proteinExistence type="predicted"/>
<keyword evidence="2" id="KW-0808">Transferase</keyword>
<evidence type="ECO:0000256" key="2">
    <source>
        <dbReference type="ARBA" id="ARBA00022679"/>
    </source>
</evidence>
<keyword evidence="3" id="KW-0812">Transmembrane</keyword>